<sequence>MVQIVRTGVYERWVRKLKDRHAVARISVAIRKISLGNLGDVKPVGGGVSEVRIDYGPGYRLYFVQRSSGHIVILLCGGTKKRQGADIARAKEMAENL</sequence>
<evidence type="ECO:0000313" key="1">
    <source>
        <dbReference type="EMBL" id="NVD27418.1"/>
    </source>
</evidence>
<dbReference type="PIRSF" id="PIRSF028744">
    <property type="entry name" value="Addict_mod_HI1419"/>
    <property type="match status" value="1"/>
</dbReference>
<dbReference type="PANTHER" id="PTHR41791:SF1">
    <property type="entry name" value="SSL7039 PROTEIN"/>
    <property type="match status" value="1"/>
</dbReference>
<accession>A0ABX2N1B5</accession>
<proteinExistence type="predicted"/>
<dbReference type="InterPro" id="IPR014056">
    <property type="entry name" value="TypeIITA-like_toxin_pred"/>
</dbReference>
<reference evidence="1 2" key="1">
    <citation type="submission" date="2020-06" db="EMBL/GenBank/DDBJ databases">
        <authorList>
            <person name="Kim S.-J."/>
            <person name="Park S.-J."/>
        </authorList>
    </citation>
    <scope>NUCLEOTIDE SEQUENCE [LARGE SCALE GENOMIC DNA]</scope>
    <source>
        <strain evidence="1 2">SW-151</strain>
    </source>
</reference>
<comment type="caution">
    <text evidence="1">The sequence shown here is derived from an EMBL/GenBank/DDBJ whole genome shotgun (WGS) entry which is preliminary data.</text>
</comment>
<dbReference type="PANTHER" id="PTHR41791">
    <property type="entry name" value="SSL7039 PROTEIN"/>
    <property type="match status" value="1"/>
</dbReference>
<name>A0ABX2N1B5_9SPHN</name>
<dbReference type="RefSeq" id="WP_176278947.1">
    <property type="nucleotide sequence ID" value="NZ_JABWMH010000002.1"/>
</dbReference>
<dbReference type="Proteomes" id="UP000652427">
    <property type="component" value="Unassembled WGS sequence"/>
</dbReference>
<organism evidence="1 2">
    <name type="scientific">Parasphingorhabdus flavimaris</name>
    <dbReference type="NCBI Taxonomy" id="266812"/>
    <lineage>
        <taxon>Bacteria</taxon>
        <taxon>Pseudomonadati</taxon>
        <taxon>Pseudomonadota</taxon>
        <taxon>Alphaproteobacteria</taxon>
        <taxon>Sphingomonadales</taxon>
        <taxon>Sphingomonadaceae</taxon>
        <taxon>Parasphingorhabdus</taxon>
    </lineage>
</organism>
<protein>
    <submittedName>
        <fullName evidence="1">Type II toxin-antitoxin system RelE/ParE family toxin</fullName>
    </submittedName>
</protein>
<evidence type="ECO:0000313" key="2">
    <source>
        <dbReference type="Proteomes" id="UP000652427"/>
    </source>
</evidence>
<keyword evidence="2" id="KW-1185">Reference proteome</keyword>
<dbReference type="NCBIfam" id="TIGR02683">
    <property type="entry name" value="upstrm_HI1419"/>
    <property type="match status" value="1"/>
</dbReference>
<dbReference type="EMBL" id="JABWMH010000002">
    <property type="protein sequence ID" value="NVD27418.1"/>
    <property type="molecule type" value="Genomic_DNA"/>
</dbReference>
<gene>
    <name evidence="1" type="ORF">HUO14_05815</name>
</gene>